<organism evidence="2 3">
    <name type="scientific">Vespula squamosa</name>
    <name type="common">Southern yellow jacket</name>
    <name type="synonym">Wasp</name>
    <dbReference type="NCBI Taxonomy" id="30214"/>
    <lineage>
        <taxon>Eukaryota</taxon>
        <taxon>Metazoa</taxon>
        <taxon>Ecdysozoa</taxon>
        <taxon>Arthropoda</taxon>
        <taxon>Hexapoda</taxon>
        <taxon>Insecta</taxon>
        <taxon>Pterygota</taxon>
        <taxon>Neoptera</taxon>
        <taxon>Endopterygota</taxon>
        <taxon>Hymenoptera</taxon>
        <taxon>Apocrita</taxon>
        <taxon>Aculeata</taxon>
        <taxon>Vespoidea</taxon>
        <taxon>Vespidae</taxon>
        <taxon>Vespinae</taxon>
        <taxon>Vespula</taxon>
    </lineage>
</organism>
<feature type="non-terminal residue" evidence="2">
    <location>
        <position position="1"/>
    </location>
</feature>
<evidence type="ECO:0000256" key="1">
    <source>
        <dbReference type="SAM" id="MobiDB-lite"/>
    </source>
</evidence>
<feature type="region of interest" description="Disordered" evidence="1">
    <location>
        <begin position="69"/>
        <end position="90"/>
    </location>
</feature>
<accession>A0ABD2B7Y4</accession>
<name>A0ABD2B7Y4_VESSQ</name>
<comment type="caution">
    <text evidence="2">The sequence shown here is derived from an EMBL/GenBank/DDBJ whole genome shotgun (WGS) entry which is preliminary data.</text>
</comment>
<evidence type="ECO:0000313" key="2">
    <source>
        <dbReference type="EMBL" id="KAL2728807.1"/>
    </source>
</evidence>
<sequence>LDDDSLGSQQVHSSYRLEKFREGRRSAIPWGSMNLDETLLRASLRGDTLRNPLDILPQRCGFLECRIIGNDDDDEDDEDDSDGDGDDDDDTFFEFTLRYNLSDQSLMTVAKALQSRKNDGTTCATLEFTANYEATALCEN</sequence>
<dbReference type="EMBL" id="JAUDFV010000132">
    <property type="protein sequence ID" value="KAL2728807.1"/>
    <property type="molecule type" value="Genomic_DNA"/>
</dbReference>
<reference evidence="2 3" key="1">
    <citation type="journal article" date="2024" name="Ann. Entomol. Soc. Am.">
        <title>Genomic analyses of the southern and eastern yellowjacket wasps (Hymenoptera: Vespidae) reveal evolutionary signatures of social life.</title>
        <authorList>
            <person name="Catto M.A."/>
            <person name="Caine P.B."/>
            <person name="Orr S.E."/>
            <person name="Hunt B.G."/>
            <person name="Goodisman M.A.D."/>
        </authorList>
    </citation>
    <scope>NUCLEOTIDE SEQUENCE [LARGE SCALE GENOMIC DNA]</scope>
    <source>
        <strain evidence="2">233</strain>
        <tissue evidence="2">Head and thorax</tissue>
    </source>
</reference>
<feature type="compositionally biased region" description="Acidic residues" evidence="1">
    <location>
        <begin position="70"/>
        <end position="90"/>
    </location>
</feature>
<dbReference type="AlphaFoldDB" id="A0ABD2B7Y4"/>
<evidence type="ECO:0000313" key="3">
    <source>
        <dbReference type="Proteomes" id="UP001607302"/>
    </source>
</evidence>
<dbReference type="Proteomes" id="UP001607302">
    <property type="component" value="Unassembled WGS sequence"/>
</dbReference>
<keyword evidence="3" id="KW-1185">Reference proteome</keyword>
<proteinExistence type="predicted"/>
<protein>
    <submittedName>
        <fullName evidence="2">Uncharacterized protein</fullName>
    </submittedName>
</protein>
<gene>
    <name evidence="2" type="ORF">V1478_006439</name>
</gene>